<gene>
    <name evidence="1" type="ORF">PGLA1383_LOCUS53770</name>
</gene>
<dbReference type="Proteomes" id="UP000654075">
    <property type="component" value="Unassembled WGS sequence"/>
</dbReference>
<proteinExistence type="predicted"/>
<feature type="non-terminal residue" evidence="1">
    <location>
        <position position="1"/>
    </location>
</feature>
<name>A0A813HK66_POLGL</name>
<accession>A0A813HK66</accession>
<sequence>AEGAKARKGREAKAVPASVSVPLASEPSAKLFDCKAFPQYCGHPLNCDVADAEVEVRNWDKVMAKDGPNLKTWCHLPEQPFATSLIQECLVNRNLAKSAEMVYQEQKESHALEADASYCFIVGHCSAGRLADNATVQDGVKMCDAKYGRKAWTEDFGNKDMEVSNWMSKK</sequence>
<feature type="non-terminal residue" evidence="1">
    <location>
        <position position="170"/>
    </location>
</feature>
<dbReference type="EMBL" id="CAJNNV010032018">
    <property type="protein sequence ID" value="CAE8638607.1"/>
    <property type="molecule type" value="Genomic_DNA"/>
</dbReference>
<keyword evidence="2" id="KW-1185">Reference proteome</keyword>
<dbReference type="AlphaFoldDB" id="A0A813HK66"/>
<protein>
    <submittedName>
        <fullName evidence="1">Uncharacterized protein</fullName>
    </submittedName>
</protein>
<comment type="caution">
    <text evidence="1">The sequence shown here is derived from an EMBL/GenBank/DDBJ whole genome shotgun (WGS) entry which is preliminary data.</text>
</comment>
<reference evidence="1" key="1">
    <citation type="submission" date="2021-02" db="EMBL/GenBank/DDBJ databases">
        <authorList>
            <person name="Dougan E. K."/>
            <person name="Rhodes N."/>
            <person name="Thang M."/>
            <person name="Chan C."/>
        </authorList>
    </citation>
    <scope>NUCLEOTIDE SEQUENCE</scope>
</reference>
<evidence type="ECO:0000313" key="2">
    <source>
        <dbReference type="Proteomes" id="UP000654075"/>
    </source>
</evidence>
<organism evidence="1 2">
    <name type="scientific">Polarella glacialis</name>
    <name type="common">Dinoflagellate</name>
    <dbReference type="NCBI Taxonomy" id="89957"/>
    <lineage>
        <taxon>Eukaryota</taxon>
        <taxon>Sar</taxon>
        <taxon>Alveolata</taxon>
        <taxon>Dinophyceae</taxon>
        <taxon>Suessiales</taxon>
        <taxon>Suessiaceae</taxon>
        <taxon>Polarella</taxon>
    </lineage>
</organism>
<evidence type="ECO:0000313" key="1">
    <source>
        <dbReference type="EMBL" id="CAE8638607.1"/>
    </source>
</evidence>